<dbReference type="EMBL" id="BLKU01000003">
    <property type="protein sequence ID" value="GFG64660.1"/>
    <property type="molecule type" value="Genomic_DNA"/>
</dbReference>
<feature type="region of interest" description="Disordered" evidence="1">
    <location>
        <begin position="68"/>
        <end position="144"/>
    </location>
</feature>
<organism evidence="3 4">
    <name type="scientific">Mycobacterium kubicae</name>
    <dbReference type="NCBI Taxonomy" id="120959"/>
    <lineage>
        <taxon>Bacteria</taxon>
        <taxon>Bacillati</taxon>
        <taxon>Actinomycetota</taxon>
        <taxon>Actinomycetes</taxon>
        <taxon>Mycobacteriales</taxon>
        <taxon>Mycobacteriaceae</taxon>
        <taxon>Mycobacterium</taxon>
        <taxon>Mycobacterium simiae complex</taxon>
    </lineage>
</organism>
<comment type="caution">
    <text evidence="3">The sequence shown here is derived from an EMBL/GenBank/DDBJ whole genome shotgun (WGS) entry which is preliminary data.</text>
</comment>
<feature type="region of interest" description="Disordered" evidence="1">
    <location>
        <begin position="1"/>
        <end position="40"/>
    </location>
</feature>
<evidence type="ECO:0000313" key="3">
    <source>
        <dbReference type="EMBL" id="GFG64660.1"/>
    </source>
</evidence>
<feature type="compositionally biased region" description="Low complexity" evidence="1">
    <location>
        <begin position="80"/>
        <end position="89"/>
    </location>
</feature>
<name>A0ABQ1BLU2_9MYCO</name>
<feature type="compositionally biased region" description="Pro residues" evidence="1">
    <location>
        <begin position="70"/>
        <end position="79"/>
    </location>
</feature>
<keyword evidence="2" id="KW-0812">Transmembrane</keyword>
<keyword evidence="2" id="KW-1133">Transmembrane helix</keyword>
<gene>
    <name evidence="3" type="ORF">MKUB_21500</name>
</gene>
<evidence type="ECO:0000313" key="4">
    <source>
        <dbReference type="Proteomes" id="UP000465306"/>
    </source>
</evidence>
<reference evidence="3 4" key="1">
    <citation type="journal article" date="2019" name="Emerg. Microbes Infect.">
        <title>Comprehensive subspecies identification of 175 nontuberculous mycobacteria species based on 7547 genomic profiles.</title>
        <authorList>
            <person name="Matsumoto Y."/>
            <person name="Kinjo T."/>
            <person name="Motooka D."/>
            <person name="Nabeya D."/>
            <person name="Jung N."/>
            <person name="Uechi K."/>
            <person name="Horii T."/>
            <person name="Iida T."/>
            <person name="Fujita J."/>
            <person name="Nakamura S."/>
        </authorList>
    </citation>
    <scope>NUCLEOTIDE SEQUENCE [LARGE SCALE GENOMIC DNA]</scope>
    <source>
        <strain evidence="3 4">JCM 13573</strain>
    </source>
</reference>
<dbReference type="Proteomes" id="UP000465306">
    <property type="component" value="Unassembled WGS sequence"/>
</dbReference>
<proteinExistence type="predicted"/>
<protein>
    <submittedName>
        <fullName evidence="3">Uncharacterized protein</fullName>
    </submittedName>
</protein>
<evidence type="ECO:0000256" key="2">
    <source>
        <dbReference type="SAM" id="Phobius"/>
    </source>
</evidence>
<accession>A0ABQ1BLU2</accession>
<feature type="compositionally biased region" description="Pro residues" evidence="1">
    <location>
        <begin position="109"/>
        <end position="120"/>
    </location>
</feature>
<feature type="compositionally biased region" description="Pro residues" evidence="1">
    <location>
        <begin position="18"/>
        <end position="31"/>
    </location>
</feature>
<feature type="compositionally biased region" description="Pro residues" evidence="1">
    <location>
        <begin position="127"/>
        <end position="136"/>
    </location>
</feature>
<dbReference type="RefSeq" id="WP_241007921.1">
    <property type="nucleotide sequence ID" value="NZ_BLKU01000003.1"/>
</dbReference>
<sequence>MTSEDTGARGTDQGSVANPPPTVAPAVPQPAPQRRGHSTATVIGAGVGGLVVGTLASAVTSLFLWAFAVEPPPPPPGPMGPAAAPMGPMNWQHQGPPPGFGGPPGFHFGPPPGAPAPGQPPGAGAPGPQPPAPTPGPTTSAPRP</sequence>
<keyword evidence="4" id="KW-1185">Reference proteome</keyword>
<evidence type="ECO:0000256" key="1">
    <source>
        <dbReference type="SAM" id="MobiDB-lite"/>
    </source>
</evidence>
<dbReference type="PRINTS" id="PR01217">
    <property type="entry name" value="PRICHEXTENSN"/>
</dbReference>
<keyword evidence="2" id="KW-0472">Membrane</keyword>
<feature type="transmembrane region" description="Helical" evidence="2">
    <location>
        <begin position="42"/>
        <end position="68"/>
    </location>
</feature>